<proteinExistence type="predicted"/>
<protein>
    <submittedName>
        <fullName evidence="2">Uncharacterized protein</fullName>
    </submittedName>
</protein>
<evidence type="ECO:0000313" key="4">
    <source>
        <dbReference type="Proteomes" id="UP000325458"/>
    </source>
</evidence>
<reference evidence="2 4" key="2">
    <citation type="submission" date="2017-09" db="EMBL/GenBank/DDBJ databases">
        <authorList>
            <person name="Lee N."/>
            <person name="Cho B.-K."/>
        </authorList>
    </citation>
    <scope>NUCLEOTIDE SEQUENCE [LARGE SCALE GENOMIC DNA]</scope>
    <source>
        <strain evidence="2 4">ATCC 23948</strain>
    </source>
</reference>
<accession>A0AAE6NNQ7</accession>
<dbReference type="Proteomes" id="UP000325458">
    <property type="component" value="Chromosome"/>
</dbReference>
<organism evidence="2 4">
    <name type="scientific">Streptomyces platensis</name>
    <dbReference type="NCBI Taxonomy" id="58346"/>
    <lineage>
        <taxon>Bacteria</taxon>
        <taxon>Bacillati</taxon>
        <taxon>Actinomycetota</taxon>
        <taxon>Actinomycetes</taxon>
        <taxon>Kitasatosporales</taxon>
        <taxon>Streptomycetaceae</taxon>
        <taxon>Streptomyces</taxon>
    </lineage>
</organism>
<dbReference type="KEGG" id="spla:CP981_37345"/>
<dbReference type="EMBL" id="MIGA01000060">
    <property type="protein sequence ID" value="OSY38293.1"/>
    <property type="molecule type" value="Genomic_DNA"/>
</dbReference>
<sequence length="172" mass="18775">MSKATAIVPVSYNQYYIGGEIFNVEAWDYTGFNGLVAALDAPGHFAVPGQFAVVMTGTETGDVRVSIDIRATAPQETDLDAWDEVVEVSLSLPGRRRGVTTFNVDDFDLPDFPGPGPYRVRVHARGRDQGQELLMVEDDPVEEHLILVWPAPPASETVHKVTDAYGAMIRAS</sequence>
<dbReference type="EMBL" id="CP023691">
    <property type="protein sequence ID" value="QEV56499.1"/>
    <property type="molecule type" value="Genomic_DNA"/>
</dbReference>
<name>A0AAE6NNQ7_STRPT</name>
<dbReference type="Proteomes" id="UP000194225">
    <property type="component" value="Unassembled WGS sequence"/>
</dbReference>
<dbReference type="RefSeq" id="WP_085927660.1">
    <property type="nucleotide sequence ID" value="NZ_CP023691.1"/>
</dbReference>
<evidence type="ECO:0000313" key="1">
    <source>
        <dbReference type="EMBL" id="OSY38293.1"/>
    </source>
</evidence>
<dbReference type="GeneID" id="90928879"/>
<dbReference type="AlphaFoldDB" id="A0AAE6NNQ7"/>
<reference evidence="1 3" key="1">
    <citation type="submission" date="2016-09" db="EMBL/GenBank/DDBJ databases">
        <title>Streptomyces platensis DSM40041, a candidate organism with high potential of specific P450 cytochromes.</title>
        <authorList>
            <person name="Grumaz C."/>
            <person name="Vainshtein Y."/>
            <person name="Kirstahler P."/>
            <person name="Sohn K."/>
        </authorList>
    </citation>
    <scope>NUCLEOTIDE SEQUENCE [LARGE SCALE GENOMIC DNA]</scope>
    <source>
        <strain evidence="1 3">DSM 40041</strain>
    </source>
</reference>
<keyword evidence="3" id="KW-1185">Reference proteome</keyword>
<gene>
    <name evidence="1" type="ORF">BG653_06168</name>
    <name evidence="2" type="ORF">CP981_37345</name>
</gene>
<evidence type="ECO:0000313" key="3">
    <source>
        <dbReference type="Proteomes" id="UP000194225"/>
    </source>
</evidence>
<evidence type="ECO:0000313" key="2">
    <source>
        <dbReference type="EMBL" id="QEV56499.1"/>
    </source>
</evidence>